<dbReference type="InterPro" id="IPR050109">
    <property type="entry name" value="HTH-type_TetR-like_transc_reg"/>
</dbReference>
<gene>
    <name evidence="7" type="ORF">LH47_00497</name>
</gene>
<dbReference type="PROSITE" id="PS50977">
    <property type="entry name" value="HTH_TETR_2"/>
    <property type="match status" value="1"/>
</dbReference>
<dbReference type="PANTHER" id="PTHR30055">
    <property type="entry name" value="HTH-TYPE TRANSCRIPTIONAL REGULATOR RUTR"/>
    <property type="match status" value="1"/>
</dbReference>
<sequence>MVEKQLKDRIIETALTLFEKYGYHGVTVDRIVAECGASKGGFYHNFKSKDELLYHIHDVFITYVLNKAQEAYVKYKTPTKRLCAIIRSFVRVFHIYKPHITVFNQEAAYLKPEYAEKINEKREQYKQIIFQVLREGIEAKQFRTEVPVEIAGLSIIGMVNWMYKWYKPDGPMSIEQIATAFNDLILHSLLTEEAKRDEDISSFLLSHVGDE</sequence>
<evidence type="ECO:0000256" key="3">
    <source>
        <dbReference type="ARBA" id="ARBA00023125"/>
    </source>
</evidence>
<proteinExistence type="predicted"/>
<dbReference type="EMBL" id="JXTH01000006">
    <property type="protein sequence ID" value="KIQ95396.1"/>
    <property type="molecule type" value="Genomic_DNA"/>
</dbReference>
<keyword evidence="8" id="KW-1185">Reference proteome</keyword>
<keyword evidence="2" id="KW-0805">Transcription regulation</keyword>
<evidence type="ECO:0000256" key="4">
    <source>
        <dbReference type="ARBA" id="ARBA00023163"/>
    </source>
</evidence>
<evidence type="ECO:0000313" key="8">
    <source>
        <dbReference type="Proteomes" id="UP000032102"/>
    </source>
</evidence>
<dbReference type="SUPFAM" id="SSF46689">
    <property type="entry name" value="Homeodomain-like"/>
    <property type="match status" value="1"/>
</dbReference>
<evidence type="ECO:0000259" key="6">
    <source>
        <dbReference type="PROSITE" id="PS50977"/>
    </source>
</evidence>
<dbReference type="Gene3D" id="1.10.10.60">
    <property type="entry name" value="Homeodomain-like"/>
    <property type="match status" value="1"/>
</dbReference>
<evidence type="ECO:0000256" key="1">
    <source>
        <dbReference type="ARBA" id="ARBA00022491"/>
    </source>
</evidence>
<keyword evidence="3 5" id="KW-0238">DNA-binding</keyword>
<protein>
    <submittedName>
        <fullName evidence="7">HTH-type transcriptional repressor KstR2</fullName>
    </submittedName>
</protein>
<feature type="domain" description="HTH tetR-type" evidence="6">
    <location>
        <begin position="4"/>
        <end position="64"/>
    </location>
</feature>
<dbReference type="Pfam" id="PF17932">
    <property type="entry name" value="TetR_C_24"/>
    <property type="match status" value="1"/>
</dbReference>
<dbReference type="Gene3D" id="1.10.357.10">
    <property type="entry name" value="Tetracycline Repressor, domain 2"/>
    <property type="match status" value="1"/>
</dbReference>
<dbReference type="RefSeq" id="WP_043964512.1">
    <property type="nucleotide sequence ID" value="NZ_JXTH01000006.1"/>
</dbReference>
<dbReference type="GO" id="GO:0000976">
    <property type="term" value="F:transcription cis-regulatory region binding"/>
    <property type="evidence" value="ECO:0007669"/>
    <property type="project" value="TreeGrafter"/>
</dbReference>
<dbReference type="GO" id="GO:0003700">
    <property type="term" value="F:DNA-binding transcription factor activity"/>
    <property type="evidence" value="ECO:0007669"/>
    <property type="project" value="TreeGrafter"/>
</dbReference>
<dbReference type="InterPro" id="IPR001647">
    <property type="entry name" value="HTH_TetR"/>
</dbReference>
<dbReference type="PRINTS" id="PR00455">
    <property type="entry name" value="HTHTETR"/>
</dbReference>
<dbReference type="InterPro" id="IPR009057">
    <property type="entry name" value="Homeodomain-like_sf"/>
</dbReference>
<dbReference type="InterPro" id="IPR036271">
    <property type="entry name" value="Tet_transcr_reg_TetR-rel_C_sf"/>
</dbReference>
<dbReference type="PATRIC" id="fig|404937.3.peg.518"/>
<evidence type="ECO:0000256" key="2">
    <source>
        <dbReference type="ARBA" id="ARBA00023015"/>
    </source>
</evidence>
<dbReference type="AlphaFoldDB" id="A0A0D0S389"/>
<name>A0A0D0S389_9BACL</name>
<dbReference type="Proteomes" id="UP000032102">
    <property type="component" value="Unassembled WGS sequence"/>
</dbReference>
<feature type="DNA-binding region" description="H-T-H motif" evidence="5">
    <location>
        <begin position="27"/>
        <end position="46"/>
    </location>
</feature>
<dbReference type="PANTHER" id="PTHR30055:SF175">
    <property type="entry name" value="HTH-TYPE TRANSCRIPTIONAL REPRESSOR KSTR2"/>
    <property type="match status" value="1"/>
</dbReference>
<evidence type="ECO:0000313" key="7">
    <source>
        <dbReference type="EMBL" id="KIQ95396.1"/>
    </source>
</evidence>
<dbReference type="Pfam" id="PF00440">
    <property type="entry name" value="TetR_N"/>
    <property type="match status" value="1"/>
</dbReference>
<comment type="caution">
    <text evidence="7">The sequence shown here is derived from an EMBL/GenBank/DDBJ whole genome shotgun (WGS) entry which is preliminary data.</text>
</comment>
<dbReference type="InterPro" id="IPR041490">
    <property type="entry name" value="KstR2_TetR_C"/>
</dbReference>
<dbReference type="SUPFAM" id="SSF48498">
    <property type="entry name" value="Tetracyclin repressor-like, C-terminal domain"/>
    <property type="match status" value="1"/>
</dbReference>
<organism evidence="7 8">
    <name type="scientific">Anoxybacillus thermarum</name>
    <dbReference type="NCBI Taxonomy" id="404937"/>
    <lineage>
        <taxon>Bacteria</taxon>
        <taxon>Bacillati</taxon>
        <taxon>Bacillota</taxon>
        <taxon>Bacilli</taxon>
        <taxon>Bacillales</taxon>
        <taxon>Anoxybacillaceae</taxon>
        <taxon>Anoxybacillus</taxon>
    </lineage>
</organism>
<keyword evidence="1" id="KW-0678">Repressor</keyword>
<evidence type="ECO:0000256" key="5">
    <source>
        <dbReference type="PROSITE-ProRule" id="PRU00335"/>
    </source>
</evidence>
<accession>A0A0D0S389</accession>
<keyword evidence="4" id="KW-0804">Transcription</keyword>
<reference evidence="7 8" key="1">
    <citation type="submission" date="2015-01" db="EMBL/GenBank/DDBJ databases">
        <title>Draft genome of Anoxybacillus thermarum strain AF/04.</title>
        <authorList>
            <person name="Poli A."/>
            <person name="Nicolaus B."/>
            <person name="Chan K.-G."/>
            <person name="Kahar U.M."/>
            <person name="Yaakob A.S."/>
            <person name="Chan C.S."/>
            <person name="Goh K.M."/>
        </authorList>
    </citation>
    <scope>NUCLEOTIDE SEQUENCE [LARGE SCALE GENOMIC DNA]</scope>
    <source>
        <strain evidence="7 8">AF/04</strain>
    </source>
</reference>